<dbReference type="InterPro" id="IPR019662">
    <property type="entry name" value="DUF2516"/>
</dbReference>
<feature type="transmembrane region" description="Helical" evidence="1">
    <location>
        <begin position="48"/>
        <end position="69"/>
    </location>
</feature>
<comment type="caution">
    <text evidence="2">The sequence shown here is derived from an EMBL/GenBank/DDBJ whole genome shotgun (WGS) entry which is preliminary data.</text>
</comment>
<reference evidence="3" key="1">
    <citation type="journal article" date="2019" name="Int. J. Syst. Evol. Microbiol.">
        <title>The Global Catalogue of Microorganisms (GCM) 10K type strain sequencing project: providing services to taxonomists for standard genome sequencing and annotation.</title>
        <authorList>
            <consortium name="The Broad Institute Genomics Platform"/>
            <consortium name="The Broad Institute Genome Sequencing Center for Infectious Disease"/>
            <person name="Wu L."/>
            <person name="Ma J."/>
        </authorList>
    </citation>
    <scope>NUCLEOTIDE SEQUENCE [LARGE SCALE GENOMIC DNA]</scope>
    <source>
        <strain evidence="3">JCM 17906</strain>
    </source>
</reference>
<dbReference type="Pfam" id="PF10724">
    <property type="entry name" value="DUF2516"/>
    <property type="match status" value="1"/>
</dbReference>
<keyword evidence="1" id="KW-1133">Transmembrane helix</keyword>
<keyword evidence="1" id="KW-0812">Transmembrane</keyword>
<keyword evidence="3" id="KW-1185">Reference proteome</keyword>
<proteinExistence type="predicted"/>
<name>A0ABP8REB8_9PSEU</name>
<dbReference type="EMBL" id="BAABGT010000004">
    <property type="protein sequence ID" value="GAA4536408.1"/>
    <property type="molecule type" value="Genomic_DNA"/>
</dbReference>
<evidence type="ECO:0000313" key="3">
    <source>
        <dbReference type="Proteomes" id="UP001501598"/>
    </source>
</evidence>
<dbReference type="Proteomes" id="UP001501598">
    <property type="component" value="Unassembled WGS sequence"/>
</dbReference>
<keyword evidence="1" id="KW-0472">Membrane</keyword>
<feature type="transmembrane region" description="Helical" evidence="1">
    <location>
        <begin position="89"/>
        <end position="106"/>
    </location>
</feature>
<organism evidence="2 3">
    <name type="scientific">Pseudonocardia xishanensis</name>
    <dbReference type="NCBI Taxonomy" id="630995"/>
    <lineage>
        <taxon>Bacteria</taxon>
        <taxon>Bacillati</taxon>
        <taxon>Actinomycetota</taxon>
        <taxon>Actinomycetes</taxon>
        <taxon>Pseudonocardiales</taxon>
        <taxon>Pseudonocardiaceae</taxon>
        <taxon>Pseudonocardia</taxon>
    </lineage>
</organism>
<evidence type="ECO:0000313" key="2">
    <source>
        <dbReference type="EMBL" id="GAA4536408.1"/>
    </source>
</evidence>
<accession>A0ABP8REB8</accession>
<dbReference type="RefSeq" id="WP_345411945.1">
    <property type="nucleotide sequence ID" value="NZ_BAABGT010000004.1"/>
</dbReference>
<gene>
    <name evidence="2" type="ORF">GCM10023175_03300</name>
</gene>
<evidence type="ECO:0000256" key="1">
    <source>
        <dbReference type="SAM" id="Phobius"/>
    </source>
</evidence>
<feature type="transmembrane region" description="Helical" evidence="1">
    <location>
        <begin position="6"/>
        <end position="28"/>
    </location>
</feature>
<protein>
    <submittedName>
        <fullName evidence="2">DUF2516 family protein</fullName>
    </submittedName>
</protein>
<sequence length="120" mass="12848">MNVFTMLDRLVLFVIGIVVAVCAGYAFVHAIRQRADAFQAASKLTKNAWLGITGAAALFLLVIPLFGVISTPSLYGVIMSFQGLRSELTLFWLAGTVAMLVYLVDVRPAVVAASRGGNGW</sequence>